<evidence type="ECO:0000313" key="1">
    <source>
        <dbReference type="EMBL" id="KAK8140798.1"/>
    </source>
</evidence>
<dbReference type="EMBL" id="JAAHCF010001582">
    <property type="protein sequence ID" value="KAK8140798.1"/>
    <property type="molecule type" value="Genomic_DNA"/>
</dbReference>
<evidence type="ECO:0000313" key="2">
    <source>
        <dbReference type="Proteomes" id="UP001397290"/>
    </source>
</evidence>
<protein>
    <submittedName>
        <fullName evidence="1">Uncharacterized protein</fullName>
    </submittedName>
</protein>
<organism evidence="1 2">
    <name type="scientific">Beauveria asiatica</name>
    <dbReference type="NCBI Taxonomy" id="1069075"/>
    <lineage>
        <taxon>Eukaryota</taxon>
        <taxon>Fungi</taxon>
        <taxon>Dikarya</taxon>
        <taxon>Ascomycota</taxon>
        <taxon>Pezizomycotina</taxon>
        <taxon>Sordariomycetes</taxon>
        <taxon>Hypocreomycetidae</taxon>
        <taxon>Hypocreales</taxon>
        <taxon>Cordycipitaceae</taxon>
        <taxon>Beauveria</taxon>
    </lineage>
</organism>
<keyword evidence="2" id="KW-1185">Reference proteome</keyword>
<accession>A0AAW0RF73</accession>
<proteinExistence type="predicted"/>
<dbReference type="Proteomes" id="UP001397290">
    <property type="component" value="Unassembled WGS sequence"/>
</dbReference>
<reference evidence="1 2" key="1">
    <citation type="submission" date="2020-02" db="EMBL/GenBank/DDBJ databases">
        <title>Comparative genomics of the hypocrealean fungal genus Beauvera.</title>
        <authorList>
            <person name="Showalter D.N."/>
            <person name="Bushley K.E."/>
            <person name="Rehner S.A."/>
        </authorList>
    </citation>
    <scope>NUCLEOTIDE SEQUENCE [LARGE SCALE GENOMIC DNA]</scope>
    <source>
        <strain evidence="1 2">ARSEF4384</strain>
    </source>
</reference>
<comment type="caution">
    <text evidence="1">The sequence shown here is derived from an EMBL/GenBank/DDBJ whole genome shotgun (WGS) entry which is preliminary data.</text>
</comment>
<name>A0AAW0RF73_9HYPO</name>
<dbReference type="AlphaFoldDB" id="A0AAW0RF73"/>
<sequence>MAAQGVATLTSRIPVEIVERVLKKDTPHTGGYGYPVGGKPASWWINSEMNPQAMGNYR</sequence>
<feature type="non-terminal residue" evidence="1">
    <location>
        <position position="58"/>
    </location>
</feature>
<gene>
    <name evidence="1" type="ORF">G3M48_001870</name>
</gene>